<feature type="region of interest" description="Disordered" evidence="3">
    <location>
        <begin position="455"/>
        <end position="516"/>
    </location>
</feature>
<evidence type="ECO:0000313" key="6">
    <source>
        <dbReference type="Proteomes" id="UP001620645"/>
    </source>
</evidence>
<organism evidence="5 6">
    <name type="scientific">Heterodera schachtii</name>
    <name type="common">Sugarbeet cyst nematode worm</name>
    <name type="synonym">Tylenchus schachtii</name>
    <dbReference type="NCBI Taxonomy" id="97005"/>
    <lineage>
        <taxon>Eukaryota</taxon>
        <taxon>Metazoa</taxon>
        <taxon>Ecdysozoa</taxon>
        <taxon>Nematoda</taxon>
        <taxon>Chromadorea</taxon>
        <taxon>Rhabditida</taxon>
        <taxon>Tylenchina</taxon>
        <taxon>Tylenchomorpha</taxon>
        <taxon>Tylenchoidea</taxon>
        <taxon>Heteroderidae</taxon>
        <taxon>Heteroderinae</taxon>
        <taxon>Heterodera</taxon>
    </lineage>
</organism>
<accession>A0ABD2JWN5</accession>
<protein>
    <recommendedName>
        <fullName evidence="4">PAS domain-containing protein</fullName>
    </recommendedName>
</protein>
<sequence length="742" mass="79612">MHSSADLRTIFVGIKPVRSKLCPRALCVPSKAQGPFFREWGSGTTTSTTTIETRLPPCGIWVSNEAGGARGGAWDAAHSPPAPSPAGCNCGALSSAPAPASAGTYCGWSLARPRRRRRSLTHHFSFIPSCLSPSAGVIRMGTRARAGARGWYEKVLCLLEPAAASCCGVCTACARRPAPGMNRERRLVWRWVVVVVVLLHPIHQMIDGHLGRECASDSIPLLGHFPSEITGKSLFALVHPEDAQRVRDAHQQLHATGGVQIVRTPALRLAAYAGHAVTVDAEWAAFVNPWTSTVEMVVGRHTFVADGHNATAQQHQQYHHQHQQQKPINNVPTGKNVLLQSADESAADTAFLQELFMKHVPAAQPSAPTPNAVVAVCQNEMPKMAVMVKQEEPEVEMDQQQHHQQQQLKLKANNNMNNNGTTTGNNELSNGTGQVYLSYNQINCLENVHRLLKSQSSNGSAADGEPCGGGAGKMPADSAPPSQPTPPSQIVAPSASPPLATTAAVAATTPSGGGAGTALTRELLQLHDQRWEERCRAHWRRRLSQQTMTVAAASPRCHQTQQKQKRPLSQEQPGNFASRSPPAVADWHHHPQQHHHHVAKLARCRSEQRRSAWQMPAAQQEDEPSPLHAVPPSAAAAVVVHNEQPPCGGALPPAELIALIAAVLQNVPPPSPPAEIAKIGIVAAPLIMNDSNGTPLGLHPQLLDQLLQAAASARNTLNARLLKQDSNNNNQHNSSTSCSNNI</sequence>
<feature type="compositionally biased region" description="Polar residues" evidence="3">
    <location>
        <begin position="557"/>
        <end position="578"/>
    </location>
</feature>
<feature type="region of interest" description="Disordered" evidence="3">
    <location>
        <begin position="723"/>
        <end position="742"/>
    </location>
</feature>
<proteinExistence type="predicted"/>
<dbReference type="InterPro" id="IPR035965">
    <property type="entry name" value="PAS-like_dom_sf"/>
</dbReference>
<dbReference type="Pfam" id="PF14598">
    <property type="entry name" value="PAS_11"/>
    <property type="match status" value="1"/>
</dbReference>
<dbReference type="EMBL" id="JBICCN010000085">
    <property type="protein sequence ID" value="KAL3094993.1"/>
    <property type="molecule type" value="Genomic_DNA"/>
</dbReference>
<keyword evidence="2" id="KW-0539">Nucleus</keyword>
<dbReference type="GO" id="GO:0005634">
    <property type="term" value="C:nucleus"/>
    <property type="evidence" value="ECO:0007669"/>
    <property type="project" value="UniProtKB-SubCell"/>
</dbReference>
<feature type="compositionally biased region" description="Low complexity" evidence="3">
    <location>
        <begin position="488"/>
        <end position="510"/>
    </location>
</feature>
<reference evidence="5 6" key="1">
    <citation type="submission" date="2024-10" db="EMBL/GenBank/DDBJ databases">
        <authorList>
            <person name="Kim D."/>
        </authorList>
    </citation>
    <scope>NUCLEOTIDE SEQUENCE [LARGE SCALE GENOMIC DNA]</scope>
    <source>
        <strain evidence="5">Taebaek</strain>
    </source>
</reference>
<dbReference type="PROSITE" id="PS50112">
    <property type="entry name" value="PAS"/>
    <property type="match status" value="1"/>
</dbReference>
<dbReference type="PANTHER" id="PTHR11269">
    <property type="entry name" value="PERIOD CIRCADIAN PROTEIN"/>
    <property type="match status" value="1"/>
</dbReference>
<evidence type="ECO:0000313" key="5">
    <source>
        <dbReference type="EMBL" id="KAL3094993.1"/>
    </source>
</evidence>
<comment type="caution">
    <text evidence="5">The sequence shown here is derived from an EMBL/GenBank/DDBJ whole genome shotgun (WGS) entry which is preliminary data.</text>
</comment>
<dbReference type="Proteomes" id="UP001620645">
    <property type="component" value="Unassembled WGS sequence"/>
</dbReference>
<feature type="region of interest" description="Disordered" evidence="3">
    <location>
        <begin position="546"/>
        <end position="629"/>
    </location>
</feature>
<dbReference type="SUPFAM" id="SSF55785">
    <property type="entry name" value="PYP-like sensor domain (PAS domain)"/>
    <property type="match status" value="1"/>
</dbReference>
<gene>
    <name evidence="5" type="ORF">niasHS_006344</name>
</gene>
<feature type="domain" description="PAS" evidence="4">
    <location>
        <begin position="221"/>
        <end position="257"/>
    </location>
</feature>
<dbReference type="AlphaFoldDB" id="A0ABD2JWN5"/>
<name>A0ABD2JWN5_HETSC</name>
<dbReference type="PANTHER" id="PTHR11269:SF16">
    <property type="entry name" value="PERIOD CIRCADIAN PROTEIN"/>
    <property type="match status" value="1"/>
</dbReference>
<evidence type="ECO:0000256" key="2">
    <source>
        <dbReference type="ARBA" id="ARBA00023242"/>
    </source>
</evidence>
<evidence type="ECO:0000256" key="3">
    <source>
        <dbReference type="SAM" id="MobiDB-lite"/>
    </source>
</evidence>
<dbReference type="Gene3D" id="3.30.450.20">
    <property type="entry name" value="PAS domain"/>
    <property type="match status" value="1"/>
</dbReference>
<dbReference type="CDD" id="cd00130">
    <property type="entry name" value="PAS"/>
    <property type="match status" value="1"/>
</dbReference>
<keyword evidence="6" id="KW-1185">Reference proteome</keyword>
<feature type="compositionally biased region" description="Low complexity" evidence="3">
    <location>
        <begin position="726"/>
        <end position="742"/>
    </location>
</feature>
<dbReference type="InterPro" id="IPR050760">
    <property type="entry name" value="Period_circadian_regulator"/>
</dbReference>
<evidence type="ECO:0000256" key="1">
    <source>
        <dbReference type="ARBA" id="ARBA00004123"/>
    </source>
</evidence>
<feature type="compositionally biased region" description="Basic residues" evidence="3">
    <location>
        <begin position="590"/>
        <end position="603"/>
    </location>
</feature>
<comment type="subcellular location">
    <subcellularLocation>
        <location evidence="1">Nucleus</location>
    </subcellularLocation>
</comment>
<evidence type="ECO:0000259" key="4">
    <source>
        <dbReference type="PROSITE" id="PS50112"/>
    </source>
</evidence>
<dbReference type="InterPro" id="IPR000014">
    <property type="entry name" value="PAS"/>
</dbReference>